<keyword evidence="2" id="KW-0812">Transmembrane</keyword>
<evidence type="ECO:0000256" key="1">
    <source>
        <dbReference type="SAM" id="MobiDB-lite"/>
    </source>
</evidence>
<reference evidence="4" key="1">
    <citation type="submission" date="2023-10" db="EMBL/GenBank/DDBJ databases">
        <authorList>
            <person name="Chen Y."/>
            <person name="Shah S."/>
            <person name="Dougan E. K."/>
            <person name="Thang M."/>
            <person name="Chan C."/>
        </authorList>
    </citation>
    <scope>NUCLEOTIDE SEQUENCE [LARGE SCALE GENOMIC DNA]</scope>
</reference>
<dbReference type="Pfam" id="PF02978">
    <property type="entry name" value="SRP_SPB"/>
    <property type="match status" value="1"/>
</dbReference>
<protein>
    <recommendedName>
        <fullName evidence="3">Signal recognition particle SRP54 subunit M-domain domain-containing protein</fullName>
    </recommendedName>
</protein>
<keyword evidence="2" id="KW-1133">Transmembrane helix</keyword>
<feature type="compositionally biased region" description="Basic residues" evidence="1">
    <location>
        <begin position="263"/>
        <end position="278"/>
    </location>
</feature>
<proteinExistence type="predicted"/>
<evidence type="ECO:0000313" key="4">
    <source>
        <dbReference type="EMBL" id="CAK0800679.1"/>
    </source>
</evidence>
<keyword evidence="2" id="KW-0472">Membrane</keyword>
<feature type="domain" description="Signal recognition particle SRP54 subunit M-domain" evidence="3">
    <location>
        <begin position="127"/>
        <end position="233"/>
    </location>
</feature>
<feature type="transmembrane region" description="Helical" evidence="2">
    <location>
        <begin position="26"/>
        <end position="59"/>
    </location>
</feature>
<dbReference type="Proteomes" id="UP001189429">
    <property type="component" value="Unassembled WGS sequence"/>
</dbReference>
<dbReference type="EMBL" id="CAUYUJ010002414">
    <property type="protein sequence ID" value="CAK0800679.1"/>
    <property type="molecule type" value="Genomic_DNA"/>
</dbReference>
<dbReference type="InterPro" id="IPR004125">
    <property type="entry name" value="Signal_recog_particle_SRP54_M"/>
</dbReference>
<sequence length="278" mass="29690">MALGAETGLRRRQTDRLPLFNPPAPALASASAAVTAMAVAAVAVGAAAAWAAVSCFALGGLRPRRAGAAAEARAPRRASNPLEARDHLGAAAEAGAKFLDASASAVTGMSTQDRAGRAHGQDDGRTDFNDYVKMTMLLKNKGGIGGLATTLSSVQGLDKLEGAMGMAQGDESEKKLETYCTIISAMTPEDQRESPGMFIFSEAKEENIQGLIKASEVPEETVRAFLGEFESMRFVFLKLGAGMREGKSHDKIAKEIDQESWRGRRRRSTMRRRARRST</sequence>
<organism evidence="4 5">
    <name type="scientific">Prorocentrum cordatum</name>
    <dbReference type="NCBI Taxonomy" id="2364126"/>
    <lineage>
        <taxon>Eukaryota</taxon>
        <taxon>Sar</taxon>
        <taxon>Alveolata</taxon>
        <taxon>Dinophyceae</taxon>
        <taxon>Prorocentrales</taxon>
        <taxon>Prorocentraceae</taxon>
        <taxon>Prorocentrum</taxon>
    </lineage>
</organism>
<dbReference type="InterPro" id="IPR036891">
    <property type="entry name" value="Signal_recog_part_SRP54_M_sf"/>
</dbReference>
<name>A0ABN9Q4L9_9DINO</name>
<comment type="caution">
    <text evidence="4">The sequence shown here is derived from an EMBL/GenBank/DDBJ whole genome shotgun (WGS) entry which is preliminary data.</text>
</comment>
<evidence type="ECO:0000259" key="3">
    <source>
        <dbReference type="Pfam" id="PF02978"/>
    </source>
</evidence>
<dbReference type="SUPFAM" id="SSF47446">
    <property type="entry name" value="Signal peptide-binding domain"/>
    <property type="match status" value="1"/>
</dbReference>
<keyword evidence="5" id="KW-1185">Reference proteome</keyword>
<gene>
    <name evidence="4" type="ORF">PCOR1329_LOCUS8755</name>
</gene>
<evidence type="ECO:0000313" key="5">
    <source>
        <dbReference type="Proteomes" id="UP001189429"/>
    </source>
</evidence>
<feature type="region of interest" description="Disordered" evidence="1">
    <location>
        <begin position="255"/>
        <end position="278"/>
    </location>
</feature>
<accession>A0ABN9Q4L9</accession>
<evidence type="ECO:0000256" key="2">
    <source>
        <dbReference type="SAM" id="Phobius"/>
    </source>
</evidence>
<dbReference type="Gene3D" id="1.10.260.30">
    <property type="entry name" value="Signal recognition particle, SRP54 subunit, M-domain"/>
    <property type="match status" value="1"/>
</dbReference>